<evidence type="ECO:0000259" key="1">
    <source>
        <dbReference type="Pfam" id="PF00535"/>
    </source>
</evidence>
<dbReference type="OrthoDB" id="9788101at2"/>
<dbReference type="PANTHER" id="PTHR43685:SF2">
    <property type="entry name" value="GLYCOSYLTRANSFERASE 2-LIKE DOMAIN-CONTAINING PROTEIN"/>
    <property type="match status" value="1"/>
</dbReference>
<proteinExistence type="predicted"/>
<dbReference type="SUPFAM" id="SSF53448">
    <property type="entry name" value="Nucleotide-diphospho-sugar transferases"/>
    <property type="match status" value="1"/>
</dbReference>
<dbReference type="InterPro" id="IPR050834">
    <property type="entry name" value="Glycosyltransf_2"/>
</dbReference>
<feature type="domain" description="Glycosyltransferase 2-like" evidence="1">
    <location>
        <begin position="4"/>
        <end position="120"/>
    </location>
</feature>
<organism evidence="2 3">
    <name type="scientific">Hymenobacter arizonensis</name>
    <name type="common">Siccationidurans arizonensis</name>
    <dbReference type="NCBI Taxonomy" id="1227077"/>
    <lineage>
        <taxon>Bacteria</taxon>
        <taxon>Pseudomonadati</taxon>
        <taxon>Bacteroidota</taxon>
        <taxon>Cytophagia</taxon>
        <taxon>Cytophagales</taxon>
        <taxon>Hymenobacteraceae</taxon>
        <taxon>Hymenobacter</taxon>
    </lineage>
</organism>
<dbReference type="RefSeq" id="WP_092679016.1">
    <property type="nucleotide sequence ID" value="NZ_FOXS01000012.1"/>
</dbReference>
<name>A0A1I6BRN1_HYMAR</name>
<keyword evidence="3" id="KW-1185">Reference proteome</keyword>
<dbReference type="AlphaFoldDB" id="A0A1I6BRN1"/>
<dbReference type="EMBL" id="FOXS01000012">
    <property type="protein sequence ID" value="SFQ83583.1"/>
    <property type="molecule type" value="Genomic_DNA"/>
</dbReference>
<dbReference type="CDD" id="cd06433">
    <property type="entry name" value="GT_2_WfgS_like"/>
    <property type="match status" value="1"/>
</dbReference>
<keyword evidence="2" id="KW-0808">Transferase</keyword>
<evidence type="ECO:0000313" key="2">
    <source>
        <dbReference type="EMBL" id="SFQ83583.1"/>
    </source>
</evidence>
<accession>A0A1I6BRN1</accession>
<dbReference type="Gene3D" id="3.90.550.10">
    <property type="entry name" value="Spore Coat Polysaccharide Biosynthesis Protein SpsA, Chain A"/>
    <property type="match status" value="1"/>
</dbReference>
<protein>
    <submittedName>
        <fullName evidence="2">Glycosyltransferase involved in cell wall bisynthesis</fullName>
    </submittedName>
</protein>
<reference evidence="3" key="1">
    <citation type="submission" date="2016-10" db="EMBL/GenBank/DDBJ databases">
        <authorList>
            <person name="Varghese N."/>
            <person name="Submissions S."/>
        </authorList>
    </citation>
    <scope>NUCLEOTIDE SEQUENCE [LARGE SCALE GENOMIC DNA]</scope>
    <source>
        <strain evidence="3">OR362-8,ATCC BAA-1266,JCM 13504</strain>
    </source>
</reference>
<dbReference type="STRING" id="1227077.SAMN04515668_4994"/>
<evidence type="ECO:0000313" key="3">
    <source>
        <dbReference type="Proteomes" id="UP000199029"/>
    </source>
</evidence>
<sequence>MKLSVITINYNNAADLTKTLHSVFEQTWTDFEYIVIDGGSTDGSLEVIRQNEGKLAYWVSEPDAGIYNAMNKGIRVAEGDYLLMLNAGDSLCNNTVLEQVFSLNTYNEDILAGDVYRAVNGKIFDKSCFPDTLTFGFLRSGTLSHQAAFIKKRLHNVVGMYDEHLNYSSDWKFFILAICKYNASYRHLPFFISICDATGLTSIPENFHAMNQEIEQILNQDFAAFVPDYVKFDSWQQKTLKHKISLAWPFAKKSIKKLIKRYQ</sequence>
<dbReference type="InterPro" id="IPR001173">
    <property type="entry name" value="Glyco_trans_2-like"/>
</dbReference>
<dbReference type="InterPro" id="IPR029044">
    <property type="entry name" value="Nucleotide-diphossugar_trans"/>
</dbReference>
<dbReference type="Pfam" id="PF00535">
    <property type="entry name" value="Glycos_transf_2"/>
    <property type="match status" value="1"/>
</dbReference>
<gene>
    <name evidence="2" type="ORF">SAMN04515668_4994</name>
</gene>
<dbReference type="Proteomes" id="UP000199029">
    <property type="component" value="Unassembled WGS sequence"/>
</dbReference>
<dbReference type="PANTHER" id="PTHR43685">
    <property type="entry name" value="GLYCOSYLTRANSFERASE"/>
    <property type="match status" value="1"/>
</dbReference>
<dbReference type="GO" id="GO:0016740">
    <property type="term" value="F:transferase activity"/>
    <property type="evidence" value="ECO:0007669"/>
    <property type="project" value="UniProtKB-KW"/>
</dbReference>